<comment type="caution">
    <text evidence="1">The sequence shown here is derived from an EMBL/GenBank/DDBJ whole genome shotgun (WGS) entry which is preliminary data.</text>
</comment>
<protein>
    <submittedName>
        <fullName evidence="1">WYL domain-containing protein</fullName>
    </submittedName>
</protein>
<evidence type="ECO:0000313" key="1">
    <source>
        <dbReference type="EMBL" id="OKH33814.1"/>
    </source>
</evidence>
<proteinExistence type="predicted"/>
<evidence type="ECO:0000313" key="2">
    <source>
        <dbReference type="Proteomes" id="UP000185860"/>
    </source>
</evidence>
<name>A0A1U7IB04_9CYAN</name>
<dbReference type="EMBL" id="MRCE01000026">
    <property type="protein sequence ID" value="OKH33814.1"/>
    <property type="molecule type" value="Genomic_DNA"/>
</dbReference>
<dbReference type="Proteomes" id="UP000185860">
    <property type="component" value="Unassembled WGS sequence"/>
</dbReference>
<dbReference type="OrthoDB" id="484613at2"/>
<dbReference type="RefSeq" id="WP_073595673.1">
    <property type="nucleotide sequence ID" value="NZ_MRCE01000026.1"/>
</dbReference>
<dbReference type="AlphaFoldDB" id="A0A1U7IB04"/>
<sequence>MAKKPTLHPHADQQAFARLMLLIATLVKYPGVGCLETEDSLTERGHNSLEQVQTYLKKLAQELHIELTNVSLPTLRKDLETLRNYQILDRRKYCSGYYLGTGAMSREELQVAFHALVSSAKYQGNPQARRIYHTLEKRLRGLNLELKGQFFYPVRQHLNRAVDYTDPEEMIRKGKNRHNLFHQLDLVEEAINSGQAIKIYRATDPYQKRNTGIIQVFPLQLIYVDIAWYLIFEYCSNGHLAIGRINRFKNYCVIINPTGRGIELQQKSLAKAHKLLENGWGLNLGEFEEQQAELAGKLTLIPIEVRFFPPVITFILEGERRHVNQKIIPGPKDSKTGQLAYVTYKIQLPPRSLSEFNLWVFRHLNNAQVISPPELVEFHRQSVQALMQRYC</sequence>
<reference evidence="1 2" key="1">
    <citation type="submission" date="2016-11" db="EMBL/GenBank/DDBJ databases">
        <title>Draft Genome Sequences of Nine Cyanobacterial Strains from Diverse Habitats.</title>
        <authorList>
            <person name="Zhu T."/>
            <person name="Hou S."/>
            <person name="Lu X."/>
            <person name="Hess W.R."/>
        </authorList>
    </citation>
    <scope>NUCLEOTIDE SEQUENCE [LARGE SCALE GENOMIC DNA]</scope>
    <source>
        <strain evidence="1 2">IAM M-71</strain>
    </source>
</reference>
<accession>A0A1U7IB04</accession>
<gene>
    <name evidence="1" type="ORF">NIES2119_22170</name>
</gene>
<dbReference type="STRING" id="454136.NIES2119_22170"/>
<organism evidence="1 2">
    <name type="scientific">[Phormidium ambiguum] IAM M-71</name>
    <dbReference type="NCBI Taxonomy" id="454136"/>
    <lineage>
        <taxon>Bacteria</taxon>
        <taxon>Bacillati</taxon>
        <taxon>Cyanobacteriota</taxon>
        <taxon>Cyanophyceae</taxon>
        <taxon>Oscillatoriophycideae</taxon>
        <taxon>Aerosakkonematales</taxon>
        <taxon>Aerosakkonemataceae</taxon>
        <taxon>Floridanema</taxon>
    </lineage>
</organism>